<comment type="caution">
    <text evidence="3">The sequence shown here is derived from an EMBL/GenBank/DDBJ whole genome shotgun (WGS) entry which is preliminary data.</text>
</comment>
<feature type="compositionally biased region" description="Acidic residues" evidence="1">
    <location>
        <begin position="721"/>
        <end position="735"/>
    </location>
</feature>
<feature type="compositionally biased region" description="Basic and acidic residues" evidence="1">
    <location>
        <begin position="614"/>
        <end position="641"/>
    </location>
</feature>
<dbReference type="OrthoDB" id="552194at2759"/>
<dbReference type="PANTHER" id="PTHR12162">
    <property type="entry name" value="NIBRIN-RELATED"/>
    <property type="match status" value="1"/>
</dbReference>
<dbReference type="GO" id="GO:0030870">
    <property type="term" value="C:Mre11 complex"/>
    <property type="evidence" value="ECO:0007669"/>
    <property type="project" value="InterPro"/>
</dbReference>
<dbReference type="InterPro" id="IPR032429">
    <property type="entry name" value="Nibrin_BRCT2"/>
</dbReference>
<dbReference type="Gene3D" id="2.60.200.20">
    <property type="match status" value="1"/>
</dbReference>
<keyword evidence="4" id="KW-1185">Reference proteome</keyword>
<organism evidence="3 4">
    <name type="scientific">Erysiphe pulchra</name>
    <dbReference type="NCBI Taxonomy" id="225359"/>
    <lineage>
        <taxon>Eukaryota</taxon>
        <taxon>Fungi</taxon>
        <taxon>Dikarya</taxon>
        <taxon>Ascomycota</taxon>
        <taxon>Pezizomycotina</taxon>
        <taxon>Leotiomycetes</taxon>
        <taxon>Erysiphales</taxon>
        <taxon>Erysiphaceae</taxon>
        <taxon>Erysiphe</taxon>
    </lineage>
</organism>
<dbReference type="InterPro" id="IPR040227">
    <property type="entry name" value="Nibrin-rel"/>
</dbReference>
<proteinExistence type="predicted"/>
<evidence type="ECO:0000313" key="3">
    <source>
        <dbReference type="EMBL" id="POS87781.1"/>
    </source>
</evidence>
<feature type="region of interest" description="Disordered" evidence="1">
    <location>
        <begin position="612"/>
        <end position="735"/>
    </location>
</feature>
<dbReference type="Proteomes" id="UP000237438">
    <property type="component" value="Unassembled WGS sequence"/>
</dbReference>
<dbReference type="Gene3D" id="3.40.50.10980">
    <property type="entry name" value="Nibrin, BRCT2 domain"/>
    <property type="match status" value="1"/>
</dbReference>
<dbReference type="Pfam" id="PF16508">
    <property type="entry name" value="NIBRIN_BRCT_II"/>
    <property type="match status" value="1"/>
</dbReference>
<dbReference type="AlphaFoldDB" id="A0A2S4Q0H9"/>
<dbReference type="GO" id="GO:0003684">
    <property type="term" value="F:damaged DNA binding"/>
    <property type="evidence" value="ECO:0007669"/>
    <property type="project" value="TreeGrafter"/>
</dbReference>
<reference evidence="3 4" key="1">
    <citation type="submission" date="2017-10" db="EMBL/GenBank/DDBJ databases">
        <title>Development of genomic resources for the powdery mildew, Erysiphe pulchra.</title>
        <authorList>
            <person name="Wadl P.A."/>
            <person name="Mack B.M."/>
            <person name="Moore G."/>
            <person name="Beltz S.B."/>
        </authorList>
    </citation>
    <scope>NUCLEOTIDE SEQUENCE [LARGE SCALE GENOMIC DNA]</scope>
    <source>
        <strain evidence="3">Cflorida</strain>
    </source>
</reference>
<accession>A0A2S4Q0H9</accession>
<gene>
    <name evidence="3" type="ORF">EPUL_000380</name>
</gene>
<dbReference type="EMBL" id="PEDP01000071">
    <property type="protein sequence ID" value="POS87781.1"/>
    <property type="molecule type" value="Genomic_DNA"/>
</dbReference>
<sequence length="735" mass="82738">MRPGKKVVFGRTKHDDIDFDTKIGTLLNGKQIRGQTIELKKDKNYILLGRYDKSYFINWIPVALTFSFSTKEDKAKPYANLYKIFCPLDIKVLEKYEHDYTTHVVAKKRNTAKGLQALIDGKFIVHNDTFINALIEATFQKDGKKSPLEVDFEGNFPDPIQYLPPKGDEPTQRNEVEYIPNELRKNVFSGYIFVFYEERQYQNLLLPITAGCGEAILRVIDPNQTTVAEFVKFVNGLIFEKNPGGSGDRGTGKIVVVRYNPAKGSDLRWYTDFGKEVSIQLNYRLIEQNEFLDAILANDASSLCRQLQNEGSKSIESPAKSPTLLTSTSDLLNHSSIKKPEPAPHCGRVRRTARPKFTGFDDDFSGPLLEPSSSFLESNSMSANIAIPEASASQSQGLFVSQDINHVSKIRTGDLIGQKRKAFPNFAEISNIEHTLMSDIHSPESKRRRLDMEVAPRQIEVPESKPKEKSKAGDIPGKKKGIVSKLLGQVPKKNPVDIDAEVEQMFQRKLELDKAASESLAKAEHEAVCVELDSLEIAEIRNKIQIEEVQLKTPKRVERKRVEDGDRWNDSWNGRKNFKKFRRFGAAKRVSERVIVQLEEVKKRDYGIFDDFLGDNRPRAHHDATEASSIESRHQSLEHSTVRSISTSSATKTSASQSRLSNNTSRGNQSMSSSHDSTITASLKRSAPHTSSGDHDAVGIDDQMPLIKKPRLMSIKTTREESDDDDNDSDDGLKF</sequence>
<evidence type="ECO:0000259" key="2">
    <source>
        <dbReference type="Pfam" id="PF16508"/>
    </source>
</evidence>
<dbReference type="InterPro" id="IPR043014">
    <property type="entry name" value="Nibrin_BRCT2_sf"/>
</dbReference>
<name>A0A2S4Q0H9_9PEZI</name>
<dbReference type="GO" id="GO:0000724">
    <property type="term" value="P:double-strand break repair via homologous recombination"/>
    <property type="evidence" value="ECO:0007669"/>
    <property type="project" value="TreeGrafter"/>
</dbReference>
<dbReference type="STRING" id="225359.A0A2S4Q0H9"/>
<feature type="compositionally biased region" description="Polar residues" evidence="1">
    <location>
        <begin position="659"/>
        <end position="691"/>
    </location>
</feature>
<protein>
    <recommendedName>
        <fullName evidence="2">Nibrin second BRCT domain-containing protein</fullName>
    </recommendedName>
</protein>
<feature type="domain" description="Nibrin second BRCT" evidence="2">
    <location>
        <begin position="184"/>
        <end position="306"/>
    </location>
</feature>
<feature type="compositionally biased region" description="Low complexity" evidence="1">
    <location>
        <begin position="644"/>
        <end position="658"/>
    </location>
</feature>
<evidence type="ECO:0000313" key="4">
    <source>
        <dbReference type="Proteomes" id="UP000237438"/>
    </source>
</evidence>
<dbReference type="GO" id="GO:0007095">
    <property type="term" value="P:mitotic G2 DNA damage checkpoint signaling"/>
    <property type="evidence" value="ECO:0007669"/>
    <property type="project" value="InterPro"/>
</dbReference>
<dbReference type="PANTHER" id="PTHR12162:SF0">
    <property type="entry name" value="NIBRIN"/>
    <property type="match status" value="1"/>
</dbReference>
<evidence type="ECO:0000256" key="1">
    <source>
        <dbReference type="SAM" id="MobiDB-lite"/>
    </source>
</evidence>
<feature type="non-terminal residue" evidence="3">
    <location>
        <position position="735"/>
    </location>
</feature>